<evidence type="ECO:0000259" key="10">
    <source>
        <dbReference type="Pfam" id="PF01915"/>
    </source>
</evidence>
<dbReference type="EC" id="3.2.1.52" evidence="3"/>
<dbReference type="InterPro" id="IPR050226">
    <property type="entry name" value="NagZ_Beta-hexosaminidase"/>
</dbReference>
<dbReference type="Gene3D" id="3.40.50.1700">
    <property type="entry name" value="Glycoside hydrolase family 3 C-terminal domain"/>
    <property type="match status" value="1"/>
</dbReference>
<dbReference type="SUPFAM" id="SSF51445">
    <property type="entry name" value="(Trans)glycosidases"/>
    <property type="match status" value="1"/>
</dbReference>
<dbReference type="InterPro" id="IPR002772">
    <property type="entry name" value="Glyco_hydro_3_C"/>
</dbReference>
<dbReference type="EMBL" id="JAAFZH010000013">
    <property type="protein sequence ID" value="NDU97734.1"/>
    <property type="molecule type" value="Genomic_DNA"/>
</dbReference>
<dbReference type="Proteomes" id="UP000474175">
    <property type="component" value="Unassembled WGS sequence"/>
</dbReference>
<proteinExistence type="inferred from homology"/>
<evidence type="ECO:0000259" key="8">
    <source>
        <dbReference type="Pfam" id="PF00144"/>
    </source>
</evidence>
<dbReference type="Gene3D" id="3.40.710.10">
    <property type="entry name" value="DD-peptidase/beta-lactamase superfamily"/>
    <property type="match status" value="1"/>
</dbReference>
<evidence type="ECO:0000256" key="6">
    <source>
        <dbReference type="RuleBase" id="RU361161"/>
    </source>
</evidence>
<evidence type="ECO:0000256" key="4">
    <source>
        <dbReference type="ARBA" id="ARBA00022801"/>
    </source>
</evidence>
<evidence type="ECO:0000256" key="7">
    <source>
        <dbReference type="SAM" id="SignalP"/>
    </source>
</evidence>
<evidence type="ECO:0000256" key="3">
    <source>
        <dbReference type="ARBA" id="ARBA00012663"/>
    </source>
</evidence>
<feature type="domain" description="Glycoside hydrolase family 3 N-terminal" evidence="9">
    <location>
        <begin position="50"/>
        <end position="365"/>
    </location>
</feature>
<dbReference type="Gene3D" id="3.20.20.300">
    <property type="entry name" value="Glycoside hydrolase, family 3, N-terminal domain"/>
    <property type="match status" value="1"/>
</dbReference>
<dbReference type="GO" id="GO:0009254">
    <property type="term" value="P:peptidoglycan turnover"/>
    <property type="evidence" value="ECO:0007669"/>
    <property type="project" value="TreeGrafter"/>
</dbReference>
<evidence type="ECO:0000313" key="11">
    <source>
        <dbReference type="EMBL" id="NDU97734.1"/>
    </source>
</evidence>
<keyword evidence="12" id="KW-1185">Reference proteome</keyword>
<protein>
    <recommendedName>
        <fullName evidence="3">beta-N-acetylhexosaminidase</fullName>
        <ecNumber evidence="3">3.2.1.52</ecNumber>
    </recommendedName>
</protein>
<dbReference type="InterPro" id="IPR012338">
    <property type="entry name" value="Beta-lactam/transpept-like"/>
</dbReference>
<dbReference type="Pfam" id="PF00144">
    <property type="entry name" value="Beta-lactamase"/>
    <property type="match status" value="1"/>
</dbReference>
<dbReference type="PANTHER" id="PTHR30480">
    <property type="entry name" value="BETA-HEXOSAMINIDASE-RELATED"/>
    <property type="match status" value="1"/>
</dbReference>
<dbReference type="InterPro" id="IPR036962">
    <property type="entry name" value="Glyco_hydro_3_N_sf"/>
</dbReference>
<dbReference type="InterPro" id="IPR017853">
    <property type="entry name" value="GH"/>
</dbReference>
<dbReference type="Pfam" id="PF01915">
    <property type="entry name" value="Glyco_hydro_3_C"/>
    <property type="match status" value="1"/>
</dbReference>
<evidence type="ECO:0000256" key="2">
    <source>
        <dbReference type="ARBA" id="ARBA00005336"/>
    </source>
</evidence>
<organism evidence="11 12">
    <name type="scientific">Spirosoma terrae</name>
    <dbReference type="NCBI Taxonomy" id="1968276"/>
    <lineage>
        <taxon>Bacteria</taxon>
        <taxon>Pseudomonadati</taxon>
        <taxon>Bacteroidota</taxon>
        <taxon>Cytophagia</taxon>
        <taxon>Cytophagales</taxon>
        <taxon>Cytophagaceae</taxon>
        <taxon>Spirosoma</taxon>
    </lineage>
</organism>
<evidence type="ECO:0000259" key="9">
    <source>
        <dbReference type="Pfam" id="PF00933"/>
    </source>
</evidence>
<evidence type="ECO:0000256" key="5">
    <source>
        <dbReference type="ARBA" id="ARBA00023295"/>
    </source>
</evidence>
<dbReference type="GO" id="GO:0004563">
    <property type="term" value="F:beta-N-acetylhexosaminidase activity"/>
    <property type="evidence" value="ECO:0007669"/>
    <property type="project" value="UniProtKB-EC"/>
</dbReference>
<reference evidence="11 12" key="1">
    <citation type="submission" date="2020-02" db="EMBL/GenBank/DDBJ databases">
        <title>Draft genome sequence of two Spirosoma agri KCTC 52727 and Spirosoma terrae KCTC 52035.</title>
        <authorList>
            <person name="Rojas J."/>
            <person name="Ambika Manirajan B."/>
            <person name="Suarez C."/>
            <person name="Ratering S."/>
            <person name="Schnell S."/>
        </authorList>
    </citation>
    <scope>NUCLEOTIDE SEQUENCE [LARGE SCALE GENOMIC DNA]</scope>
    <source>
        <strain evidence="11 12">KCTC 52035</strain>
    </source>
</reference>
<comment type="caution">
    <text evidence="11">The sequence shown here is derived from an EMBL/GenBank/DDBJ whole genome shotgun (WGS) entry which is preliminary data.</text>
</comment>
<dbReference type="RefSeq" id="WP_163953485.1">
    <property type="nucleotide sequence ID" value="NZ_JAAFZH010000013.1"/>
</dbReference>
<accession>A0A6L9LB28</accession>
<feature type="domain" description="Glycoside hydrolase family 3 C-terminal" evidence="10">
    <location>
        <begin position="405"/>
        <end position="576"/>
    </location>
</feature>
<keyword evidence="5 6" id="KW-0326">Glycosidase</keyword>
<dbReference type="PROSITE" id="PS00775">
    <property type="entry name" value="GLYCOSYL_HYDROL_F3"/>
    <property type="match status" value="1"/>
</dbReference>
<gene>
    <name evidence="11" type="ORF">GK108_22815</name>
</gene>
<keyword evidence="4 6" id="KW-0378">Hydrolase</keyword>
<dbReference type="PANTHER" id="PTHR30480:SF13">
    <property type="entry name" value="BETA-HEXOSAMINIDASE"/>
    <property type="match status" value="1"/>
</dbReference>
<evidence type="ECO:0000313" key="12">
    <source>
        <dbReference type="Proteomes" id="UP000474175"/>
    </source>
</evidence>
<dbReference type="InterPro" id="IPR001466">
    <property type="entry name" value="Beta-lactam-related"/>
</dbReference>
<dbReference type="SUPFAM" id="SSF52279">
    <property type="entry name" value="Beta-D-glucan exohydrolase, C-terminal domain"/>
    <property type="match status" value="1"/>
</dbReference>
<evidence type="ECO:0000256" key="1">
    <source>
        <dbReference type="ARBA" id="ARBA00001231"/>
    </source>
</evidence>
<feature type="chain" id="PRO_5026734042" description="beta-N-acetylhexosaminidase" evidence="7">
    <location>
        <begin position="23"/>
        <end position="999"/>
    </location>
</feature>
<name>A0A6L9LB28_9BACT</name>
<feature type="signal peptide" evidence="7">
    <location>
        <begin position="1"/>
        <end position="22"/>
    </location>
</feature>
<dbReference type="InterPro" id="IPR019800">
    <property type="entry name" value="Glyco_hydro_3_AS"/>
</dbReference>
<dbReference type="Pfam" id="PF00933">
    <property type="entry name" value="Glyco_hydro_3"/>
    <property type="match status" value="1"/>
</dbReference>
<comment type="catalytic activity">
    <reaction evidence="1">
        <text>Hydrolysis of terminal non-reducing N-acetyl-D-hexosamine residues in N-acetyl-beta-D-hexosaminides.</text>
        <dbReference type="EC" id="3.2.1.52"/>
    </reaction>
</comment>
<feature type="domain" description="Beta-lactamase-related" evidence="8">
    <location>
        <begin position="615"/>
        <end position="974"/>
    </location>
</feature>
<sequence>MPYFRLLIILFINILFCLSSFAQSTTSSFLPLNTNQSRWADSVFASLTPDERIAQLIMVAGYSNRKPAYEDSLVNLVRTNKLGGVVMFQGGPMRQAKLTNRLQALSTVPLLIAMDAEWGLAMRLDSTVRYPYQMTLGAIQGNDSLIYNMGASLARQARRLGVHVNFAPSVDVNNNPNNPVINFRSFGEDKYAVTRKALAYVRGMQDNNLLTSLKHFPGHGDTGTDSHYDLPLIDKSRAELDSLELYPFKELIKAGATGVMIAHLNIPALDTTRNRPSTLSPAIVTNLLKNELGFQGLVFSDAMNMKGLTKYFPSGKADALGLEAGMDVLEFTEDVPAALAQVKQAIAEGRITQASIDARCLKVLRAKAWAGLNQYKPIVLDNLVNDLNQVSDDLLNRKLTEASLTVLKNENNLLPLQRLDTLRIASIAIESDKLTAFQQMAANYTQIEHFNITSKTPDSTLAQVRDSLKNYNLILVDVHLNNIRPATKYGLQAKTAGFVSELVSTGKAVVTVFGNAYVLDKLTFPSDTAQTNRNIEQARAIVMPYQLTNYTEELSAQLIFGAIGATGKLPVTVNQRFRTGDGLAVKPIGRLKYTIPEEVGVDSRYLAQQVDSLVNLALTRKAFPGCVVQMAKDGKVIFHKAYGKHTYDASLGAEPKPMQLDDLFDMASVTKVSTSTPALMKLVDENKFNLDGHMVDYLPWLKKSNKADLRWRDVLTHQARLKAFLVFWKNMKEPDGSWKPRTVKEERSARYPIELTDSLFEFKNYPKTIFEAIKDSPLNDKKEYVYSDLSFILYPQVVKRLTKQNFEDYLKTTFYNPLGASTLTFNPLRYYSLNRIPPTEYDSLFRKTLVWGHVHDETAAMLDGVSGHAGLFGSSNDLTKLITMYLQKGYYGGQQFISSNTVNEFTRYQFPELGNRRGIGFDKPSFKYTGNAPLSASKESYGHSGFTGTFFWVDPTYNLTYVFLCNRVYPTRNNSQLGELNTRTNVAEALYQAVKRGIR</sequence>
<dbReference type="AlphaFoldDB" id="A0A6L9LB28"/>
<dbReference type="InterPro" id="IPR036881">
    <property type="entry name" value="Glyco_hydro_3_C_sf"/>
</dbReference>
<dbReference type="InterPro" id="IPR001764">
    <property type="entry name" value="Glyco_hydro_3_N"/>
</dbReference>
<keyword evidence="7" id="KW-0732">Signal</keyword>
<dbReference type="SUPFAM" id="SSF56601">
    <property type="entry name" value="beta-lactamase/transpeptidase-like"/>
    <property type="match status" value="1"/>
</dbReference>
<dbReference type="GO" id="GO:0005975">
    <property type="term" value="P:carbohydrate metabolic process"/>
    <property type="evidence" value="ECO:0007669"/>
    <property type="project" value="InterPro"/>
</dbReference>
<comment type="similarity">
    <text evidence="2 6">Belongs to the glycosyl hydrolase 3 family.</text>
</comment>